<name>A0A061B9C6_RHOTO</name>
<reference evidence="2" key="1">
    <citation type="journal article" date="2014" name="Genome Announc.">
        <title>Draft genome sequence of Rhodosporidium toruloides CECT1137, an oleaginous yeast of biotechnological interest.</title>
        <authorList>
            <person name="Morin N."/>
            <person name="Calcas X."/>
            <person name="Devillers H."/>
            <person name="Durrens P."/>
            <person name="Sherman D.J."/>
            <person name="Nicaud J.-M."/>
            <person name="Neuveglise C."/>
        </authorList>
    </citation>
    <scope>NUCLEOTIDE SEQUENCE</scope>
    <source>
        <strain evidence="2">CECT1137</strain>
    </source>
</reference>
<dbReference type="GO" id="GO:0007030">
    <property type="term" value="P:Golgi organization"/>
    <property type="evidence" value="ECO:0007669"/>
    <property type="project" value="TreeGrafter"/>
</dbReference>
<gene>
    <name evidence="2" type="ORF">RHTO0S_12e05644g</name>
</gene>
<dbReference type="InterPro" id="IPR008551">
    <property type="entry name" value="TANGO2"/>
</dbReference>
<proteinExistence type="predicted"/>
<dbReference type="AlphaFoldDB" id="A0A061B9C6"/>
<dbReference type="Pfam" id="PF05742">
    <property type="entry name" value="TANGO2"/>
    <property type="match status" value="1"/>
</dbReference>
<dbReference type="OrthoDB" id="191601at2759"/>
<dbReference type="EMBL" id="LK052947">
    <property type="protein sequence ID" value="CDR46528.1"/>
    <property type="molecule type" value="Genomic_DNA"/>
</dbReference>
<dbReference type="PANTHER" id="PTHR17985:SF8">
    <property type="entry name" value="TRANSPORT AND GOLGI ORGANIZATION PROTEIN 2 HOMOLOG"/>
    <property type="match status" value="1"/>
</dbReference>
<dbReference type="PANTHER" id="PTHR17985">
    <property type="entry name" value="SER/THR-RICH PROTEIN T10 IN DGCR REGION"/>
    <property type="match status" value="1"/>
</dbReference>
<protein>
    <submittedName>
        <fullName evidence="2">RHTO0S12e05644g1_1</fullName>
    </submittedName>
</protein>
<organism evidence="2">
    <name type="scientific">Rhodotorula toruloides</name>
    <name type="common">Yeast</name>
    <name type="synonym">Rhodosporidium toruloides</name>
    <dbReference type="NCBI Taxonomy" id="5286"/>
    <lineage>
        <taxon>Eukaryota</taxon>
        <taxon>Fungi</taxon>
        <taxon>Dikarya</taxon>
        <taxon>Basidiomycota</taxon>
        <taxon>Pucciniomycotina</taxon>
        <taxon>Microbotryomycetes</taxon>
        <taxon>Sporidiobolales</taxon>
        <taxon>Sporidiobolaceae</taxon>
        <taxon>Rhodotorula</taxon>
    </lineage>
</organism>
<feature type="region of interest" description="Disordered" evidence="1">
    <location>
        <begin position="287"/>
        <end position="315"/>
    </location>
</feature>
<dbReference type="GO" id="GO:0005794">
    <property type="term" value="C:Golgi apparatus"/>
    <property type="evidence" value="ECO:0007669"/>
    <property type="project" value="TreeGrafter"/>
</dbReference>
<evidence type="ECO:0000256" key="1">
    <source>
        <dbReference type="SAM" id="MobiDB-lite"/>
    </source>
</evidence>
<accession>A0A061B9C6</accession>
<feature type="compositionally biased region" description="Pro residues" evidence="1">
    <location>
        <begin position="287"/>
        <end position="304"/>
    </location>
</feature>
<evidence type="ECO:0000313" key="2">
    <source>
        <dbReference type="EMBL" id="CDR46528.1"/>
    </source>
</evidence>
<sequence>MCIVFWSDTPIYSLVVASNRDEFLARPTTDAAWHSWDPRALADEPDERRRTLAGLDLNAGGTWFGISLAPEDGPGTGHGRRMHFATLTNFTEEIPPGTRPSRGQLTRDFLDRISSSSASESTLEDYLAIVEKQKQDYAGFNLVVGEISRPPPADSASRETQVHLAYISNRENPRKRARVLPPLPHAGAGVVAGSDGSKRVRAVSNATLEVEDGEEEWPKVKGGAAALEQVLQDVERDGLSKEEQEKELVEGMYRVLSTAHPSPILHRTHLRHTVLVRPLALDPSAPLPAIPPPFPSTSPSPSPLSPDSTKREGEDGVHWYATRVQTLLLVERETGRVVVREREAYVLDEEGRPKWSGKERAFEFVL</sequence>
<dbReference type="GO" id="GO:0009306">
    <property type="term" value="P:protein secretion"/>
    <property type="evidence" value="ECO:0007669"/>
    <property type="project" value="TreeGrafter"/>
</dbReference>